<gene>
    <name evidence="1" type="ORF">PS880_03753</name>
</gene>
<evidence type="ECO:0000313" key="2">
    <source>
        <dbReference type="Proteomes" id="UP000375525"/>
    </source>
</evidence>
<accession>A0A5E7M603</accession>
<reference evidence="1 2" key="1">
    <citation type="submission" date="2019-09" db="EMBL/GenBank/DDBJ databases">
        <authorList>
            <person name="Chandra G."/>
            <person name="Truman W A."/>
        </authorList>
    </citation>
    <scope>NUCLEOTIDE SEQUENCE [LARGE SCALE GENOMIC DNA]</scope>
    <source>
        <strain evidence="1">PS880</strain>
    </source>
</reference>
<evidence type="ECO:0000313" key="1">
    <source>
        <dbReference type="EMBL" id="VVP19555.1"/>
    </source>
</evidence>
<sequence>MLLAVNYTSIGFLKQLVFQKNSRATHYADEM</sequence>
<protein>
    <submittedName>
        <fullName evidence="1">Uncharacterized protein</fullName>
    </submittedName>
</protein>
<dbReference type="Proteomes" id="UP000375525">
    <property type="component" value="Unassembled WGS sequence"/>
</dbReference>
<name>A0A5E7M603_PSEFL</name>
<organism evidence="1 2">
    <name type="scientific">Pseudomonas fluorescens</name>
    <dbReference type="NCBI Taxonomy" id="294"/>
    <lineage>
        <taxon>Bacteria</taxon>
        <taxon>Pseudomonadati</taxon>
        <taxon>Pseudomonadota</taxon>
        <taxon>Gammaproteobacteria</taxon>
        <taxon>Pseudomonadales</taxon>
        <taxon>Pseudomonadaceae</taxon>
        <taxon>Pseudomonas</taxon>
    </lineage>
</organism>
<dbReference type="EMBL" id="CABVIH010000018">
    <property type="protein sequence ID" value="VVP19555.1"/>
    <property type="molecule type" value="Genomic_DNA"/>
</dbReference>
<dbReference type="AlphaFoldDB" id="A0A5E7M603"/>
<proteinExistence type="predicted"/>